<name>A0A8S2YIH0_9BILA</name>
<organism evidence="1 2">
    <name type="scientific">Didymodactylos carnosus</name>
    <dbReference type="NCBI Taxonomy" id="1234261"/>
    <lineage>
        <taxon>Eukaryota</taxon>
        <taxon>Metazoa</taxon>
        <taxon>Spiralia</taxon>
        <taxon>Gnathifera</taxon>
        <taxon>Rotifera</taxon>
        <taxon>Eurotatoria</taxon>
        <taxon>Bdelloidea</taxon>
        <taxon>Philodinida</taxon>
        <taxon>Philodinidae</taxon>
        <taxon>Didymodactylos</taxon>
    </lineage>
</organism>
<protein>
    <submittedName>
        <fullName evidence="1">Uncharacterized protein</fullName>
    </submittedName>
</protein>
<reference evidence="1" key="1">
    <citation type="submission" date="2021-02" db="EMBL/GenBank/DDBJ databases">
        <authorList>
            <person name="Nowell W R."/>
        </authorList>
    </citation>
    <scope>NUCLEOTIDE SEQUENCE</scope>
</reference>
<proteinExistence type="predicted"/>
<sequence>MKKLPSTVLFTYSQPCQMAKLPFVPADTQLADKFDFKHLWDLETIGIKDRIDDTSDENALQ</sequence>
<feature type="non-terminal residue" evidence="1">
    <location>
        <position position="61"/>
    </location>
</feature>
<dbReference type="Proteomes" id="UP000682733">
    <property type="component" value="Unassembled WGS sequence"/>
</dbReference>
<dbReference type="AlphaFoldDB" id="A0A8S2YIH0"/>
<comment type="caution">
    <text evidence="1">The sequence shown here is derived from an EMBL/GenBank/DDBJ whole genome shotgun (WGS) entry which is preliminary data.</text>
</comment>
<accession>A0A8S2YIH0</accession>
<dbReference type="EMBL" id="CAJOBA010112532">
    <property type="protein sequence ID" value="CAF4557751.1"/>
    <property type="molecule type" value="Genomic_DNA"/>
</dbReference>
<gene>
    <name evidence="1" type="ORF">TMI583_LOCUS49838</name>
</gene>
<evidence type="ECO:0000313" key="2">
    <source>
        <dbReference type="Proteomes" id="UP000682733"/>
    </source>
</evidence>
<evidence type="ECO:0000313" key="1">
    <source>
        <dbReference type="EMBL" id="CAF4557751.1"/>
    </source>
</evidence>